<organism evidence="2 3">
    <name type="scientific">Gordonia phage Azira</name>
    <dbReference type="NCBI Taxonomy" id="3035369"/>
    <lineage>
        <taxon>Viruses</taxon>
        <taxon>Duplodnaviria</taxon>
        <taxon>Heunggongvirae</taxon>
        <taxon>Uroviricota</taxon>
        <taxon>Caudoviricetes</taxon>
        <taxon>Aziravirus</taxon>
        <taxon>Aziravirus azira</taxon>
    </lineage>
</organism>
<keyword evidence="2" id="KW-0449">Lipoprotein</keyword>
<keyword evidence="3" id="KW-1185">Reference proteome</keyword>
<name>A0AAF0K225_9CAUD</name>
<accession>A0AAF0K225</accession>
<dbReference type="Proteomes" id="UP001223098">
    <property type="component" value="Segment"/>
</dbReference>
<protein>
    <submittedName>
        <fullName evidence="2">Lipoprotein</fullName>
    </submittedName>
</protein>
<gene>
    <name evidence="2" type="primary">48</name>
    <name evidence="2" type="ORF">SEA_AZIRA_48</name>
</gene>
<evidence type="ECO:0000256" key="1">
    <source>
        <dbReference type="SAM" id="MobiDB-lite"/>
    </source>
</evidence>
<feature type="compositionally biased region" description="Polar residues" evidence="1">
    <location>
        <begin position="34"/>
        <end position="51"/>
    </location>
</feature>
<dbReference type="GeneID" id="80559242"/>
<feature type="region of interest" description="Disordered" evidence="1">
    <location>
        <begin position="28"/>
        <end position="52"/>
    </location>
</feature>
<dbReference type="KEGG" id="vg:80559242"/>
<proteinExistence type="predicted"/>
<sequence>MKGRQMRKFILALAMVFVVAGCSAEAPSPRLVNDPTTTPTPHMSVTPTTISDDPDEEVMIQGYIKVARRFLDQGAIERDAVTVDLIRSELPYVDDDQAEAIRKEILK</sequence>
<evidence type="ECO:0000313" key="2">
    <source>
        <dbReference type="EMBL" id="WGH21054.1"/>
    </source>
</evidence>
<reference evidence="2 3" key="1">
    <citation type="submission" date="2023-03" db="EMBL/GenBank/DDBJ databases">
        <authorList>
            <person name="McGarrah C.E.E."/>
            <person name="Algarin-Martinez E.D."/>
            <person name="Cavasini M.E.D."/>
            <person name="Correa V."/>
            <person name="Danielson D.F."/>
            <person name="Dean W.R."/>
            <person name="French J.L."/>
            <person name="Gaskin N."/>
            <person name="Jain U."/>
            <person name="Janvier J."/>
            <person name="Macumber B.M."/>
            <person name="Martini F.K."/>
            <person name="Mazzei S.G."/>
            <person name="Mujica J.M."/>
            <person name="Odegaard O."/>
            <person name="Quarterman C."/>
            <person name="Rand T.M."/>
            <person name="Seidensticker N.S."/>
            <person name="Serrano T."/>
            <person name="Soltys A."/>
            <person name="Ungrey M.D."/>
            <person name="Pollenz R.S."/>
            <person name="Russell D.A."/>
            <person name="Jacobs-Sera D."/>
            <person name="Hatfull G.F."/>
        </authorList>
    </citation>
    <scope>NUCLEOTIDE SEQUENCE [LARGE SCALE GENOMIC DNA]</scope>
</reference>
<dbReference type="PROSITE" id="PS51257">
    <property type="entry name" value="PROKAR_LIPOPROTEIN"/>
    <property type="match status" value="1"/>
</dbReference>
<dbReference type="RefSeq" id="YP_010842451.1">
    <property type="nucleotide sequence ID" value="NC_079140.1"/>
</dbReference>
<evidence type="ECO:0000313" key="3">
    <source>
        <dbReference type="Proteomes" id="UP001223098"/>
    </source>
</evidence>
<dbReference type="EMBL" id="OQ709211">
    <property type="protein sequence ID" value="WGH21054.1"/>
    <property type="molecule type" value="Genomic_DNA"/>
</dbReference>